<evidence type="ECO:0000313" key="10">
    <source>
        <dbReference type="Proteomes" id="UP000001645"/>
    </source>
</evidence>
<evidence type="ECO:0000256" key="5">
    <source>
        <dbReference type="ARBA" id="ARBA00022729"/>
    </source>
</evidence>
<accession>G3UQ74</accession>
<comment type="subcellular location">
    <subcellularLocation>
        <location evidence="1">Cell membrane</location>
    </subcellularLocation>
</comment>
<keyword evidence="2" id="KW-1003">Cell membrane</keyword>
<keyword evidence="7" id="KW-1133">Transmembrane helix</keyword>
<evidence type="ECO:0000256" key="3">
    <source>
        <dbReference type="ARBA" id="ARBA00022614"/>
    </source>
</evidence>
<name>G3UQ74_MELGA</name>
<keyword evidence="10" id="KW-1185">Reference proteome</keyword>
<dbReference type="InterPro" id="IPR003591">
    <property type="entry name" value="Leu-rich_rpt_typical-subtyp"/>
</dbReference>
<dbReference type="InterPro" id="IPR001611">
    <property type="entry name" value="Leu-rich_rpt"/>
</dbReference>
<keyword evidence="5" id="KW-0732">Signal</keyword>
<organism evidence="9 10">
    <name type="scientific">Meleagris gallopavo</name>
    <name type="common">Wild turkey</name>
    <dbReference type="NCBI Taxonomy" id="9103"/>
    <lineage>
        <taxon>Eukaryota</taxon>
        <taxon>Metazoa</taxon>
        <taxon>Chordata</taxon>
        <taxon>Craniata</taxon>
        <taxon>Vertebrata</taxon>
        <taxon>Euteleostomi</taxon>
        <taxon>Archelosauria</taxon>
        <taxon>Archosauria</taxon>
        <taxon>Dinosauria</taxon>
        <taxon>Saurischia</taxon>
        <taxon>Theropoda</taxon>
        <taxon>Coelurosauria</taxon>
        <taxon>Aves</taxon>
        <taxon>Neognathae</taxon>
        <taxon>Galloanserae</taxon>
        <taxon>Galliformes</taxon>
        <taxon>Phasianidae</taxon>
        <taxon>Meleagridinae</taxon>
        <taxon>Meleagris</taxon>
    </lineage>
</organism>
<reference evidence="9" key="3">
    <citation type="submission" date="2025-09" db="UniProtKB">
        <authorList>
            <consortium name="Ensembl"/>
        </authorList>
    </citation>
    <scope>IDENTIFICATION</scope>
</reference>
<dbReference type="GeneTree" id="ENSGT00940000167413"/>
<evidence type="ECO:0000256" key="8">
    <source>
        <dbReference type="ARBA" id="ARBA00023136"/>
    </source>
</evidence>
<dbReference type="PROSITE" id="PS51450">
    <property type="entry name" value="LRR"/>
    <property type="match status" value="1"/>
</dbReference>
<dbReference type="Ensembl" id="ENSMGAT00000019532.2">
    <property type="protein sequence ID" value="ENSMGAP00000017742.2"/>
    <property type="gene ID" value="ENSMGAG00000002624.3"/>
</dbReference>
<dbReference type="FunFam" id="3.80.10.10:FF:001438">
    <property type="entry name" value="Uncharacterized protein"/>
    <property type="match status" value="1"/>
</dbReference>
<dbReference type="HOGENOM" id="CLU_000288_18_6_1"/>
<dbReference type="SUPFAM" id="SSF52058">
    <property type="entry name" value="L domain-like"/>
    <property type="match status" value="1"/>
</dbReference>
<keyword evidence="6" id="KW-0677">Repeat</keyword>
<keyword evidence="3" id="KW-0433">Leucine-rich repeat</keyword>
<dbReference type="AlphaFoldDB" id="G3UQ74"/>
<dbReference type="InParanoid" id="G3UQ74"/>
<proteinExistence type="predicted"/>
<evidence type="ECO:0000256" key="2">
    <source>
        <dbReference type="ARBA" id="ARBA00022475"/>
    </source>
</evidence>
<dbReference type="PANTHER" id="PTHR24366">
    <property type="entry name" value="IG(IMMUNOGLOBULIN) AND LRR(LEUCINE RICH REPEAT) DOMAINS"/>
    <property type="match status" value="1"/>
</dbReference>
<reference evidence="9 10" key="1">
    <citation type="journal article" date="2010" name="PLoS Biol.">
        <title>Multi-platform next-generation sequencing of the domestic turkey (Meleagris gallopavo): genome assembly and analysis.</title>
        <authorList>
            <person name="Dalloul R.A."/>
            <person name="Long J.A."/>
            <person name="Zimin A.V."/>
            <person name="Aslam L."/>
            <person name="Beal K."/>
            <person name="Blomberg L.A."/>
            <person name="Bouffard P."/>
            <person name="Burt D.W."/>
            <person name="Crasta O."/>
            <person name="Crooijmans R.P."/>
            <person name="Cooper K."/>
            <person name="Coulombe R.A."/>
            <person name="De S."/>
            <person name="Delany M.E."/>
            <person name="Dodgson J.B."/>
            <person name="Dong J.J."/>
            <person name="Evans C."/>
            <person name="Frederickson K.M."/>
            <person name="Flicek P."/>
            <person name="Florea L."/>
            <person name="Folkerts O."/>
            <person name="Groenen M.A."/>
            <person name="Harkins T.T."/>
            <person name="Herrero J."/>
            <person name="Hoffmann S."/>
            <person name="Megens H.J."/>
            <person name="Jiang A."/>
            <person name="de Jong P."/>
            <person name="Kaiser P."/>
            <person name="Kim H."/>
            <person name="Kim K.W."/>
            <person name="Kim S."/>
            <person name="Langenberger D."/>
            <person name="Lee M.K."/>
            <person name="Lee T."/>
            <person name="Mane S."/>
            <person name="Marcais G."/>
            <person name="Marz M."/>
            <person name="McElroy A.P."/>
            <person name="Modise T."/>
            <person name="Nefedov M."/>
            <person name="Notredame C."/>
            <person name="Paton I.R."/>
            <person name="Payne W.S."/>
            <person name="Pertea G."/>
            <person name="Prickett D."/>
            <person name="Puiu D."/>
            <person name="Qioa D."/>
            <person name="Raineri E."/>
            <person name="Ruffier M."/>
            <person name="Salzberg S.L."/>
            <person name="Schatz M.C."/>
            <person name="Scheuring C."/>
            <person name="Schmidt C.J."/>
            <person name="Schroeder S."/>
            <person name="Searle S.M."/>
            <person name="Smith E.J."/>
            <person name="Smith J."/>
            <person name="Sonstegard T.S."/>
            <person name="Stadler P.F."/>
            <person name="Tafer H."/>
            <person name="Tu Z.J."/>
            <person name="Van Tassell C.P."/>
            <person name="Vilella A.J."/>
            <person name="Williams K.P."/>
            <person name="Yorke J.A."/>
            <person name="Zhang L."/>
            <person name="Zhang H.B."/>
            <person name="Zhang X."/>
            <person name="Zhang Y."/>
            <person name="Reed K.M."/>
        </authorList>
    </citation>
    <scope>NUCLEOTIDE SEQUENCE [LARGE SCALE GENOMIC DNA]</scope>
</reference>
<dbReference type="Gene3D" id="3.80.10.10">
    <property type="entry name" value="Ribonuclease Inhibitor"/>
    <property type="match status" value="3"/>
</dbReference>
<keyword evidence="4" id="KW-0812">Transmembrane</keyword>
<dbReference type="OrthoDB" id="1055097at2759"/>
<dbReference type="SMART" id="SM00369">
    <property type="entry name" value="LRR_TYP"/>
    <property type="match status" value="11"/>
</dbReference>
<evidence type="ECO:0008006" key="11">
    <source>
        <dbReference type="Google" id="ProtNLM"/>
    </source>
</evidence>
<dbReference type="GO" id="GO:0005886">
    <property type="term" value="C:plasma membrane"/>
    <property type="evidence" value="ECO:0007669"/>
    <property type="project" value="UniProtKB-SubCell"/>
</dbReference>
<protein>
    <recommendedName>
        <fullName evidence="11">Nyctalopin</fullName>
    </recommendedName>
</protein>
<dbReference type="Proteomes" id="UP000001645">
    <property type="component" value="Chromosome 9"/>
</dbReference>
<evidence type="ECO:0000256" key="6">
    <source>
        <dbReference type="ARBA" id="ARBA00022737"/>
    </source>
</evidence>
<keyword evidence="8" id="KW-0472">Membrane</keyword>
<sequence>MQGRAGWLGAYPEAMQHQDTALPCMFLAGSEHKVCSVIHCNRAGLRALPGEIAASTVSLNLSNNYLRILTTNTFRNLTFLHSLWLDGNNLTFLSPGTFHALSKLRELDLSRNSRLTYLHANTFRGLSNLISLDMSHCNIFEIHPLLFSHLPSLERLNLASNNMRYVPQAFSNLSSLTRLSLESNHIEAIGRDSLKDLESLYDLNLRKNRIWIIQNGAFTKLLRLGVLNLGHNFIADLPNQLFDGLIQLKTMHLEANRITDVDCTFRLLLNLRNLYLNNNQISSISGSAFSYLNKLHFLHLSKNNLSSLPLRLFVELPKLKHVFLSHNPWKCDCKMFWFLRWTAMFRGALEGLDCAFPSRHNTTGLGVPQPGDPMDCTAPPELESKDKCGAAGISKAPGPHAPTSKVFLSLCKELLCLRVGSSHMARDQLHLQCSSRLNKSLSSPMIKRF</sequence>
<reference evidence="9" key="2">
    <citation type="submission" date="2025-08" db="UniProtKB">
        <authorList>
            <consortium name="Ensembl"/>
        </authorList>
    </citation>
    <scope>IDENTIFICATION</scope>
</reference>
<evidence type="ECO:0000256" key="7">
    <source>
        <dbReference type="ARBA" id="ARBA00022989"/>
    </source>
</evidence>
<evidence type="ECO:0000256" key="4">
    <source>
        <dbReference type="ARBA" id="ARBA00022692"/>
    </source>
</evidence>
<dbReference type="InterPro" id="IPR032675">
    <property type="entry name" value="LRR_dom_sf"/>
</dbReference>
<evidence type="ECO:0000256" key="1">
    <source>
        <dbReference type="ARBA" id="ARBA00004236"/>
    </source>
</evidence>
<dbReference type="Pfam" id="PF13855">
    <property type="entry name" value="LRR_8"/>
    <property type="match status" value="3"/>
</dbReference>
<dbReference type="PANTHER" id="PTHR24366:SF96">
    <property type="entry name" value="LEUCINE RICH REPEAT CONTAINING 53"/>
    <property type="match status" value="1"/>
</dbReference>
<evidence type="ECO:0000313" key="9">
    <source>
        <dbReference type="Ensembl" id="ENSMGAP00000017742.2"/>
    </source>
</evidence>